<keyword evidence="4" id="KW-0175">Coiled coil</keyword>
<evidence type="ECO:0000256" key="12">
    <source>
        <dbReference type="ARBA" id="ARBA00045865"/>
    </source>
</evidence>
<keyword evidence="6" id="KW-0206">Cytoskeleton</keyword>
<dbReference type="GO" id="GO:0070286">
    <property type="term" value="P:axonemal dynein complex assembly"/>
    <property type="evidence" value="ECO:0007669"/>
    <property type="project" value="InterPro"/>
</dbReference>
<dbReference type="GO" id="GO:0060285">
    <property type="term" value="P:cilium-dependent cell motility"/>
    <property type="evidence" value="ECO:0007669"/>
    <property type="project" value="TreeGrafter"/>
</dbReference>
<keyword evidence="15" id="KW-1185">Reference proteome</keyword>
<comment type="caution">
    <text evidence="14">The sequence shown here is derived from an EMBL/GenBank/DDBJ whole genome shotgun (WGS) entry which is preliminary data.</text>
</comment>
<protein>
    <recommendedName>
        <fullName evidence="10">Dynein regulatory complex subunit 2</fullName>
    </recommendedName>
    <alternativeName>
        <fullName evidence="11">Coiled-coil domain-containing protein 65</fullName>
    </alternativeName>
</protein>
<keyword evidence="2" id="KW-0963">Cytoplasm</keyword>
<evidence type="ECO:0000256" key="8">
    <source>
        <dbReference type="ARBA" id="ARBA00037841"/>
    </source>
</evidence>
<dbReference type="EMBL" id="SKCS01000008">
    <property type="protein sequence ID" value="TNN21250.1"/>
    <property type="molecule type" value="Genomic_DNA"/>
</dbReference>
<dbReference type="Proteomes" id="UP000311919">
    <property type="component" value="Unassembled WGS sequence"/>
</dbReference>
<comment type="function">
    <text evidence="12">Component of the nexin-dynein regulatory complex (N-DRC), a key regulator of ciliary/flagellar motility which maintains the alignment and integrity of the distal axoneme and regulates microtubule sliding in motile axonemes. Plays a critical role in the assembly of N-DRC and also stabilizes the assembly of multiple inner dynein arms and radial spokes. Coassembles with DRC1 to form a central scaffold needed for assembly of the N-DRC and its attachment to the outer doublet microtubules.</text>
</comment>
<gene>
    <name evidence="14" type="ORF">EWB00_010421</name>
</gene>
<dbReference type="PANTHER" id="PTHR21625">
    <property type="entry name" value="NYD-SP28 PROTEIN"/>
    <property type="match status" value="1"/>
</dbReference>
<evidence type="ECO:0000256" key="9">
    <source>
        <dbReference type="ARBA" id="ARBA00038424"/>
    </source>
</evidence>
<evidence type="ECO:0000313" key="14">
    <source>
        <dbReference type="EMBL" id="TNN21250.1"/>
    </source>
</evidence>
<evidence type="ECO:0000259" key="13">
    <source>
        <dbReference type="Pfam" id="PF14772"/>
    </source>
</evidence>
<reference evidence="14 15" key="1">
    <citation type="submission" date="2019-03" db="EMBL/GenBank/DDBJ databases">
        <title>An improved genome assembly of the fluke Schistosoma japonicum.</title>
        <authorList>
            <person name="Hu W."/>
            <person name="Luo F."/>
            <person name="Yin M."/>
            <person name="Mo X."/>
            <person name="Sun C."/>
            <person name="Wu Q."/>
            <person name="Zhu B."/>
            <person name="Xiang M."/>
            <person name="Wang J."/>
            <person name="Wang Y."/>
            <person name="Zhang T."/>
            <person name="Xu B."/>
            <person name="Zheng H."/>
            <person name="Feng Z."/>
        </authorList>
    </citation>
    <scope>NUCLEOTIDE SEQUENCE [LARGE SCALE GENOMIC DNA]</scope>
    <source>
        <strain evidence="14">HuSjv2</strain>
        <tissue evidence="14">Worms</tissue>
    </source>
</reference>
<feature type="domain" description="Dynein regulatory complex protein 1/2 N-terminal" evidence="13">
    <location>
        <begin position="30"/>
        <end position="127"/>
    </location>
</feature>
<evidence type="ECO:0000313" key="15">
    <source>
        <dbReference type="Proteomes" id="UP000311919"/>
    </source>
</evidence>
<evidence type="ECO:0000256" key="11">
    <source>
        <dbReference type="ARBA" id="ARBA00041517"/>
    </source>
</evidence>
<dbReference type="GO" id="GO:0005858">
    <property type="term" value="C:axonemal dynein complex"/>
    <property type="evidence" value="ECO:0007669"/>
    <property type="project" value="InterPro"/>
</dbReference>
<dbReference type="GO" id="GO:0003352">
    <property type="term" value="P:regulation of cilium movement"/>
    <property type="evidence" value="ECO:0007669"/>
    <property type="project" value="TreeGrafter"/>
</dbReference>
<evidence type="ECO:0000256" key="1">
    <source>
        <dbReference type="ARBA" id="ARBA00004611"/>
    </source>
</evidence>
<accession>A0A4Z2DYC6</accession>
<dbReference type="Pfam" id="PF14772">
    <property type="entry name" value="NYD-SP28"/>
    <property type="match status" value="1"/>
</dbReference>
<evidence type="ECO:0000256" key="3">
    <source>
        <dbReference type="ARBA" id="ARBA00022846"/>
    </source>
</evidence>
<evidence type="ECO:0000256" key="5">
    <source>
        <dbReference type="ARBA" id="ARBA00023069"/>
    </source>
</evidence>
<sequence>MPPKRKKKSSKLKKMTDEEKVIYLEQQRIINEELKTKKMTLLTQYLQDKLIHEEKFTKLNQAKLIHYWRTIMRETKSKELKKTIEILSQTFERIMDRKESIIKTLVADLSEADEQHLMALRSHLQNVDMLIDLQNQRLHKLKCNYDKELKSLMEEFMKEEKYIKEQHEKQVIDLKNIFVALDSTYTAKIHEAIIDQNSLKDDLKNKNLEDKHTLRINLENRVNNLWSEFKQVSMQYTNTTNEKKTFFENLKAKDERSAAEIQLHLNKIQKINENITTTRRRMMKTSKEYEEKNCNLKEERDKLVEKFQILKMHISKFCDLQNEKLINMSLQSEEAIKKVQCLLDKAEKIIKLGEQCRKYETEEEKVIPFYSSSLSVEEENDVHELLEKEQNEEIAKKIKRCLPLEMFWKRFNKVQLDRLALIKEHSMLEQENIQLKLLLKQYLDGISISNEVITSNNSLIVINGRSNLNLNIANDPRIKLMSTDGDDGILPIEVINYATTPGVADYRIRQTT</sequence>
<organism evidence="14 15">
    <name type="scientific">Schistosoma japonicum</name>
    <name type="common">Blood fluke</name>
    <dbReference type="NCBI Taxonomy" id="6182"/>
    <lineage>
        <taxon>Eukaryota</taxon>
        <taxon>Metazoa</taxon>
        <taxon>Spiralia</taxon>
        <taxon>Lophotrochozoa</taxon>
        <taxon>Platyhelminthes</taxon>
        <taxon>Trematoda</taxon>
        <taxon>Digenea</taxon>
        <taxon>Strigeidida</taxon>
        <taxon>Schistosomatoidea</taxon>
        <taxon>Schistosomatidae</taxon>
        <taxon>Schistosoma</taxon>
    </lineage>
</organism>
<evidence type="ECO:0000256" key="6">
    <source>
        <dbReference type="ARBA" id="ARBA00023212"/>
    </source>
</evidence>
<keyword evidence="3" id="KW-0282">Flagellum</keyword>
<dbReference type="InterPro" id="IPR039750">
    <property type="entry name" value="DRC1/DRC2"/>
</dbReference>
<keyword evidence="7" id="KW-0966">Cell projection</keyword>
<dbReference type="OrthoDB" id="7760980at2759"/>
<name>A0A4Z2DYC6_SCHJA</name>
<comment type="subcellular location">
    <subcellularLocation>
        <location evidence="1">Cytoplasm</location>
        <location evidence="1">Cytoskeleton</location>
        <location evidence="1">Flagellum axoneme</location>
    </subcellularLocation>
    <subcellularLocation>
        <location evidence="8">Cytoplasm</location>
        <location evidence="8">Cytoskeleton</location>
        <location evidence="8">Flagellum basal body</location>
    </subcellularLocation>
</comment>
<proteinExistence type="inferred from homology"/>
<dbReference type="STRING" id="6182.A0A4Z2DYC6"/>
<keyword evidence="5" id="KW-0969">Cilium</keyword>
<dbReference type="InterPro" id="IPR039505">
    <property type="entry name" value="DRC1/2_N"/>
</dbReference>
<comment type="similarity">
    <text evidence="9">Belongs to the DRC2 family.</text>
</comment>
<evidence type="ECO:0000256" key="7">
    <source>
        <dbReference type="ARBA" id="ARBA00023273"/>
    </source>
</evidence>
<dbReference type="AlphaFoldDB" id="A0A4Z2DYC6"/>
<evidence type="ECO:0000256" key="10">
    <source>
        <dbReference type="ARBA" id="ARBA00040899"/>
    </source>
</evidence>
<evidence type="ECO:0000256" key="4">
    <source>
        <dbReference type="ARBA" id="ARBA00023054"/>
    </source>
</evidence>
<evidence type="ECO:0000256" key="2">
    <source>
        <dbReference type="ARBA" id="ARBA00022490"/>
    </source>
</evidence>
<dbReference type="PANTHER" id="PTHR21625:SF0">
    <property type="entry name" value="DYNEIN REGULATORY COMPLEX SUBUNIT 2"/>
    <property type="match status" value="1"/>
</dbReference>